<accession>A0ABS7KX29</accession>
<keyword evidence="4 10" id="KW-0169">Cobalamin biosynthesis</keyword>
<dbReference type="Proteomes" id="UP001299068">
    <property type="component" value="Unassembled WGS sequence"/>
</dbReference>
<keyword evidence="12" id="KW-1185">Reference proteome</keyword>
<reference evidence="11 12" key="1">
    <citation type="journal article" date="2021" name="Cell Host Microbe">
        <title>in vivo commensal control of Clostridioides difficile virulence.</title>
        <authorList>
            <person name="Girinathan B.P."/>
            <person name="Dibenedetto N."/>
            <person name="Worley J.N."/>
            <person name="Peltier J."/>
            <person name="Arrieta-Ortiz M.L."/>
            <person name="Rupa Christinal Immanuel S."/>
            <person name="Lavin R."/>
            <person name="Delaney M.L."/>
            <person name="Cummins C."/>
            <person name="Hoffmann M."/>
            <person name="Luo Y."/>
            <person name="Gonzalez-Escalona N."/>
            <person name="Allard M."/>
            <person name="Onderdonk A.B."/>
            <person name="Gerber G.K."/>
            <person name="Sonenshein A.L."/>
            <person name="Baliga N."/>
            <person name="Dupuy B."/>
            <person name="Bry L."/>
        </authorList>
    </citation>
    <scope>NUCLEOTIDE SEQUENCE [LARGE SCALE GENOMIC DNA]</scope>
    <source>
        <strain evidence="11 12">DSM 599</strain>
    </source>
</reference>
<organism evidence="11 12">
    <name type="scientific">Clostridium sardiniense</name>
    <name type="common">Clostridium absonum</name>
    <dbReference type="NCBI Taxonomy" id="29369"/>
    <lineage>
        <taxon>Bacteria</taxon>
        <taxon>Bacillati</taxon>
        <taxon>Bacillota</taxon>
        <taxon>Clostridia</taxon>
        <taxon>Eubacteriales</taxon>
        <taxon>Clostridiaceae</taxon>
        <taxon>Clostridium</taxon>
    </lineage>
</organism>
<comment type="subunit">
    <text evidence="10">Forms an energy-coupling factor (ECF) transporter complex composed of an ATP-binding protein (A component, CbiO), a transmembrane protein (T component, CbiQ) and 2 possible substrate-capture proteins (S components, CbiM and CbiN) of unknown stoichimetry.</text>
</comment>
<evidence type="ECO:0000256" key="1">
    <source>
        <dbReference type="ARBA" id="ARBA00022426"/>
    </source>
</evidence>
<dbReference type="HAMAP" id="MF_00330">
    <property type="entry name" value="CbiN"/>
    <property type="match status" value="1"/>
</dbReference>
<evidence type="ECO:0000256" key="9">
    <source>
        <dbReference type="ARBA" id="ARBA00023285"/>
    </source>
</evidence>
<evidence type="ECO:0000256" key="4">
    <source>
        <dbReference type="ARBA" id="ARBA00022573"/>
    </source>
</evidence>
<dbReference type="InterPro" id="IPR003705">
    <property type="entry name" value="CbiN"/>
</dbReference>
<evidence type="ECO:0000256" key="6">
    <source>
        <dbReference type="ARBA" id="ARBA00022989"/>
    </source>
</evidence>
<evidence type="ECO:0000256" key="8">
    <source>
        <dbReference type="ARBA" id="ARBA00023136"/>
    </source>
</evidence>
<evidence type="ECO:0000313" key="11">
    <source>
        <dbReference type="EMBL" id="MBY0755370.1"/>
    </source>
</evidence>
<dbReference type="EMBL" id="JAIKTU010000005">
    <property type="protein sequence ID" value="MBY0755370.1"/>
    <property type="molecule type" value="Genomic_DNA"/>
</dbReference>
<evidence type="ECO:0000256" key="10">
    <source>
        <dbReference type="HAMAP-Rule" id="MF_00330"/>
    </source>
</evidence>
<dbReference type="Pfam" id="PF02553">
    <property type="entry name" value="CbiN"/>
    <property type="match status" value="1"/>
</dbReference>
<evidence type="ECO:0000256" key="7">
    <source>
        <dbReference type="ARBA" id="ARBA00023065"/>
    </source>
</evidence>
<keyword evidence="9 10" id="KW-0170">Cobalt</keyword>
<comment type="subcellular location">
    <subcellularLocation>
        <location evidence="10">Cell membrane</location>
        <topology evidence="10">Multi-pass membrane protein</topology>
    </subcellularLocation>
</comment>
<comment type="similarity">
    <text evidence="10">Belongs to the CbiN family.</text>
</comment>
<evidence type="ECO:0000313" key="12">
    <source>
        <dbReference type="Proteomes" id="UP001299068"/>
    </source>
</evidence>
<keyword evidence="2 10" id="KW-0813">Transport</keyword>
<keyword evidence="5 10" id="KW-0812">Transmembrane</keyword>
<sequence length="108" mass="11694">MSNNVEKKEKTSSLKTNIILILIVVALAIVPFFIAKDGEFGGSDDAAEAAITQIDKDYEPWFAPIFEPKSGEIESLLFALQAAIGAGVIGFGLGYFKGKRKRLDGENK</sequence>
<keyword evidence="3 10" id="KW-1003">Cell membrane</keyword>
<keyword evidence="6 10" id="KW-1133">Transmembrane helix</keyword>
<keyword evidence="7 10" id="KW-0406">Ion transport</keyword>
<keyword evidence="8 10" id="KW-0472">Membrane</keyword>
<dbReference type="RefSeq" id="WP_221860598.1">
    <property type="nucleotide sequence ID" value="NZ_JAIKTU010000005.1"/>
</dbReference>
<feature type="transmembrane region" description="Helical" evidence="10">
    <location>
        <begin position="12"/>
        <end position="34"/>
    </location>
</feature>
<dbReference type="NCBIfam" id="NF002780">
    <property type="entry name" value="PRK02898.1"/>
    <property type="match status" value="1"/>
</dbReference>
<name>A0ABS7KX29_CLOSR</name>
<protein>
    <recommendedName>
        <fullName evidence="10">Cobalt transport protein CbiN</fullName>
    </recommendedName>
    <alternativeName>
        <fullName evidence="10">Energy-coupling factor transporter probable substrate-capture protein CbiN</fullName>
        <shortName evidence="10">ECF transporter S component CbiN</shortName>
    </alternativeName>
</protein>
<feature type="transmembrane region" description="Helical" evidence="10">
    <location>
        <begin position="76"/>
        <end position="96"/>
    </location>
</feature>
<keyword evidence="1 10" id="KW-0171">Cobalt transport</keyword>
<proteinExistence type="inferred from homology"/>
<comment type="pathway">
    <text evidence="10">Cofactor biosynthesis; adenosylcobalamin biosynthesis.</text>
</comment>
<dbReference type="PANTHER" id="PTHR38662:SF1">
    <property type="entry name" value="COBALT TRANSPORT PROTEIN CBIN"/>
    <property type="match status" value="1"/>
</dbReference>
<comment type="caution">
    <text evidence="11">The sequence shown here is derived from an EMBL/GenBank/DDBJ whole genome shotgun (WGS) entry which is preliminary data.</text>
</comment>
<comment type="function">
    <text evidence="10">Part of the energy-coupling factor (ECF) transporter complex CbiMNOQ involved in cobalt import.</text>
</comment>
<gene>
    <name evidence="10" type="primary">cbiN</name>
    <name evidence="11" type="ORF">K5V21_07855</name>
</gene>
<dbReference type="PANTHER" id="PTHR38662">
    <property type="entry name" value="COBALT TRANSPORT PROTEIN CBIN"/>
    <property type="match status" value="1"/>
</dbReference>
<dbReference type="NCBIfam" id="TIGR01165">
    <property type="entry name" value="cbiN"/>
    <property type="match status" value="1"/>
</dbReference>
<evidence type="ECO:0000256" key="3">
    <source>
        <dbReference type="ARBA" id="ARBA00022475"/>
    </source>
</evidence>
<evidence type="ECO:0000256" key="5">
    <source>
        <dbReference type="ARBA" id="ARBA00022692"/>
    </source>
</evidence>
<evidence type="ECO:0000256" key="2">
    <source>
        <dbReference type="ARBA" id="ARBA00022448"/>
    </source>
</evidence>